<name>A0A6A5YTQ6_9PLEO</name>
<reference evidence="2" key="1">
    <citation type="journal article" date="2020" name="Stud. Mycol.">
        <title>101 Dothideomycetes genomes: a test case for predicting lifestyles and emergence of pathogens.</title>
        <authorList>
            <person name="Haridas S."/>
            <person name="Albert R."/>
            <person name="Binder M."/>
            <person name="Bloem J."/>
            <person name="Labutti K."/>
            <person name="Salamov A."/>
            <person name="Andreopoulos B."/>
            <person name="Baker S."/>
            <person name="Barry K."/>
            <person name="Bills G."/>
            <person name="Bluhm B."/>
            <person name="Cannon C."/>
            <person name="Castanera R."/>
            <person name="Culley D."/>
            <person name="Daum C."/>
            <person name="Ezra D."/>
            <person name="Gonzalez J."/>
            <person name="Henrissat B."/>
            <person name="Kuo A."/>
            <person name="Liang C."/>
            <person name="Lipzen A."/>
            <person name="Lutzoni F."/>
            <person name="Magnuson J."/>
            <person name="Mondo S."/>
            <person name="Nolan M."/>
            <person name="Ohm R."/>
            <person name="Pangilinan J."/>
            <person name="Park H.-J."/>
            <person name="Ramirez L."/>
            <person name="Alfaro M."/>
            <person name="Sun H."/>
            <person name="Tritt A."/>
            <person name="Yoshinaga Y."/>
            <person name="Zwiers L.-H."/>
            <person name="Turgeon B."/>
            <person name="Goodwin S."/>
            <person name="Spatafora J."/>
            <person name="Crous P."/>
            <person name="Grigoriev I."/>
        </authorList>
    </citation>
    <scope>NUCLEOTIDE SEQUENCE</scope>
    <source>
        <strain evidence="2">CBS 627.86</strain>
    </source>
</reference>
<gene>
    <name evidence="2" type="ORF">BDV96DRAFT_691898</name>
</gene>
<dbReference type="EMBL" id="ML977342">
    <property type="protein sequence ID" value="KAF2109478.1"/>
    <property type="molecule type" value="Genomic_DNA"/>
</dbReference>
<dbReference type="Proteomes" id="UP000799770">
    <property type="component" value="Unassembled WGS sequence"/>
</dbReference>
<keyword evidence="3" id="KW-1185">Reference proteome</keyword>
<accession>A0A6A5YTQ6</accession>
<dbReference type="OrthoDB" id="4840035at2759"/>
<proteinExistence type="predicted"/>
<evidence type="ECO:0000256" key="1">
    <source>
        <dbReference type="SAM" id="MobiDB-lite"/>
    </source>
</evidence>
<feature type="region of interest" description="Disordered" evidence="1">
    <location>
        <begin position="1"/>
        <end position="26"/>
    </location>
</feature>
<protein>
    <submittedName>
        <fullName evidence="2">Uncharacterized protein</fullName>
    </submittedName>
</protein>
<dbReference type="AlphaFoldDB" id="A0A6A5YTQ6"/>
<organism evidence="2 3">
    <name type="scientific">Lophiotrema nucula</name>
    <dbReference type="NCBI Taxonomy" id="690887"/>
    <lineage>
        <taxon>Eukaryota</taxon>
        <taxon>Fungi</taxon>
        <taxon>Dikarya</taxon>
        <taxon>Ascomycota</taxon>
        <taxon>Pezizomycotina</taxon>
        <taxon>Dothideomycetes</taxon>
        <taxon>Pleosporomycetidae</taxon>
        <taxon>Pleosporales</taxon>
        <taxon>Lophiotremataceae</taxon>
        <taxon>Lophiotrema</taxon>
    </lineage>
</organism>
<evidence type="ECO:0000313" key="2">
    <source>
        <dbReference type="EMBL" id="KAF2109478.1"/>
    </source>
</evidence>
<sequence>MELDLNKRKKDYPTTEVKKSLTTEDKQMLDRAKALKGCEKQMSGLYKFEDTLSNRNRDTEDPKLPEQALTWIEEGKTMCKKLWIEFPKSQHPKHIPNAAKTFALLMASTLDKEKATCIKGFAEQPLPSDWLAGLHSLLYQLMVHTLKITPQGNDTFIIEDFAIFQLGKQTWRREGAMTILKAALDTTPEVRYCILSGLDEIEDGGAGQHCENLVRMLLSQFDSRDLPLSFLFVTNGPSEVLTLALEEFKNKGLEHLVLPPGTEDMFGDHDSGDQSSPVVSLMSRLKDMLG</sequence>
<evidence type="ECO:0000313" key="3">
    <source>
        <dbReference type="Proteomes" id="UP000799770"/>
    </source>
</evidence>